<accession>A0ABS4QEY1</accession>
<dbReference type="Pfam" id="PF13302">
    <property type="entry name" value="Acetyltransf_3"/>
    <property type="match status" value="1"/>
</dbReference>
<comment type="caution">
    <text evidence="2">The sequence shown here is derived from an EMBL/GenBank/DDBJ whole genome shotgun (WGS) entry which is preliminary data.</text>
</comment>
<keyword evidence="3" id="KW-1185">Reference proteome</keyword>
<dbReference type="Gene3D" id="3.40.630.30">
    <property type="match status" value="1"/>
</dbReference>
<dbReference type="SUPFAM" id="SSF55729">
    <property type="entry name" value="Acyl-CoA N-acyltransferases (Nat)"/>
    <property type="match status" value="1"/>
</dbReference>
<protein>
    <submittedName>
        <fullName evidence="2">RimJ/RimL family protein N-acetyltransferase</fullName>
    </submittedName>
</protein>
<reference evidence="2 3" key="1">
    <citation type="submission" date="2021-03" db="EMBL/GenBank/DDBJ databases">
        <title>Sequencing the genomes of 1000 actinobacteria strains.</title>
        <authorList>
            <person name="Klenk H.-P."/>
        </authorList>
    </citation>
    <scope>NUCLEOTIDE SEQUENCE [LARGE SCALE GENOMIC DNA]</scope>
    <source>
        <strain evidence="2 3">DSM 45516</strain>
    </source>
</reference>
<sequence>MLTEMRTERLVLRKPRESDRETVVALQTDPEAERLNPKPHTADGARALFDMWLQQWTEHGFGYLIVSERDHPDDILGFGGVRYLEWHGEQVLNLAYRFWPRAWGKGYATEMAAAVVDWAQRQLPGVPIAADITVSNEPSLRVAERLGFEVHTAEEFGGERSLHMRR</sequence>
<dbReference type="Proteomes" id="UP001519325">
    <property type="component" value="Unassembled WGS sequence"/>
</dbReference>
<feature type="domain" description="N-acetyltransferase" evidence="1">
    <location>
        <begin position="10"/>
        <end position="166"/>
    </location>
</feature>
<dbReference type="InterPro" id="IPR051531">
    <property type="entry name" value="N-acetyltransferase"/>
</dbReference>
<evidence type="ECO:0000313" key="3">
    <source>
        <dbReference type="Proteomes" id="UP001519325"/>
    </source>
</evidence>
<evidence type="ECO:0000259" key="1">
    <source>
        <dbReference type="PROSITE" id="PS51186"/>
    </source>
</evidence>
<gene>
    <name evidence="2" type="ORF">BJ987_003165</name>
</gene>
<evidence type="ECO:0000313" key="2">
    <source>
        <dbReference type="EMBL" id="MBP2190264.1"/>
    </source>
</evidence>
<dbReference type="RefSeq" id="WP_209890139.1">
    <property type="nucleotide sequence ID" value="NZ_JAGGMR010000001.1"/>
</dbReference>
<dbReference type="PANTHER" id="PTHR43792:SF1">
    <property type="entry name" value="N-ACETYLTRANSFERASE DOMAIN-CONTAINING PROTEIN"/>
    <property type="match status" value="1"/>
</dbReference>
<dbReference type="InterPro" id="IPR016181">
    <property type="entry name" value="Acyl_CoA_acyltransferase"/>
</dbReference>
<organism evidence="2 3">
    <name type="scientific">Nocardia goodfellowii</name>
    <dbReference type="NCBI Taxonomy" id="882446"/>
    <lineage>
        <taxon>Bacteria</taxon>
        <taxon>Bacillati</taxon>
        <taxon>Actinomycetota</taxon>
        <taxon>Actinomycetes</taxon>
        <taxon>Mycobacteriales</taxon>
        <taxon>Nocardiaceae</taxon>
        <taxon>Nocardia</taxon>
    </lineage>
</organism>
<dbReference type="PANTHER" id="PTHR43792">
    <property type="entry name" value="GNAT FAMILY, PUTATIVE (AFU_ORTHOLOGUE AFUA_3G00765)-RELATED-RELATED"/>
    <property type="match status" value="1"/>
</dbReference>
<dbReference type="EMBL" id="JAGGMR010000001">
    <property type="protein sequence ID" value="MBP2190264.1"/>
    <property type="molecule type" value="Genomic_DNA"/>
</dbReference>
<dbReference type="PROSITE" id="PS51186">
    <property type="entry name" value="GNAT"/>
    <property type="match status" value="1"/>
</dbReference>
<name>A0ABS4QEY1_9NOCA</name>
<proteinExistence type="predicted"/>
<dbReference type="InterPro" id="IPR000182">
    <property type="entry name" value="GNAT_dom"/>
</dbReference>